<evidence type="ECO:0000313" key="3">
    <source>
        <dbReference type="Proteomes" id="UP000183639"/>
    </source>
</evidence>
<dbReference type="RefSeq" id="WP_075443269.1">
    <property type="nucleotide sequence ID" value="NZ_FOQK01000010.1"/>
</dbReference>
<feature type="domain" description="FRG" evidence="1">
    <location>
        <begin position="25"/>
        <end position="128"/>
    </location>
</feature>
<dbReference type="EMBL" id="FOQK01000010">
    <property type="protein sequence ID" value="SFH98904.1"/>
    <property type="molecule type" value="Genomic_DNA"/>
</dbReference>
<evidence type="ECO:0000313" key="2">
    <source>
        <dbReference type="EMBL" id="SFH98904.1"/>
    </source>
</evidence>
<gene>
    <name evidence="2" type="ORF">SAMN04487861_11071</name>
</gene>
<dbReference type="Proteomes" id="UP000183639">
    <property type="component" value="Unassembled WGS sequence"/>
</dbReference>
<proteinExistence type="predicted"/>
<dbReference type="InterPro" id="IPR014966">
    <property type="entry name" value="FRG-dom"/>
</dbReference>
<dbReference type="Pfam" id="PF08867">
    <property type="entry name" value="FRG"/>
    <property type="match status" value="1"/>
</dbReference>
<dbReference type="SMART" id="SM00901">
    <property type="entry name" value="FRG"/>
    <property type="match status" value="1"/>
</dbReference>
<accession>A0A1I3EIT8</accession>
<organism evidence="2 3">
    <name type="scientific">Selenomonas ruminantium</name>
    <dbReference type="NCBI Taxonomy" id="971"/>
    <lineage>
        <taxon>Bacteria</taxon>
        <taxon>Bacillati</taxon>
        <taxon>Bacillota</taxon>
        <taxon>Negativicutes</taxon>
        <taxon>Selenomonadales</taxon>
        <taxon>Selenomonadaceae</taxon>
        <taxon>Selenomonas</taxon>
    </lineage>
</organism>
<protein>
    <submittedName>
        <fullName evidence="2">FRG domain-containing protein</fullName>
    </submittedName>
</protein>
<dbReference type="AlphaFoldDB" id="A0A1I3EIT8"/>
<name>A0A1I3EIT8_SELRU</name>
<evidence type="ECO:0000259" key="1">
    <source>
        <dbReference type="SMART" id="SM00901"/>
    </source>
</evidence>
<sequence length="448" mass="51513">MGIENVDKNGGVIQYIKIIEALRSDDKIKVYRGETSDHGDTACQPNIFRDGYIDNDEKIEKSILDEMTANHLVEGDSYLEKAINAQHGGFPSRLLDVSYNSLVALFFATTPFYNKEITSSDDKAGYVYVFSLNEMFCPVGNGIQENYKALISDKYKWFSKTTLFNRNFKLIDHIKTNPRIIAQQGAFILFQGVDARRIPGNLYTKIKVKKEAKPQIRKQLKDLFNIHMGTIYPEGDNLVDEIISKRKVANNMSFCLKNEIMITMRSLKNDIDRLLCMFLSNKEDHIVKEFEHILYWYKMGILQLGSGDNDTEKKLIKNFIQNYNLCIDGSIAKLERIKKNVFVNKEELIINEEALLALLNKDSGDIVITSDDLNIGDSKNIIFYEPFKIHKRSSEMPSGEYKIEDFVKITAMYLLQEPGSARSSKGKYLKNDLYWNRLKLSDSEKIDI</sequence>
<reference evidence="2 3" key="1">
    <citation type="submission" date="2016-10" db="EMBL/GenBank/DDBJ databases">
        <authorList>
            <person name="de Groot N.N."/>
        </authorList>
    </citation>
    <scope>NUCLEOTIDE SEQUENCE [LARGE SCALE GENOMIC DNA]</scope>
    <source>
        <strain evidence="2 3">Z108</strain>
    </source>
</reference>